<dbReference type="AlphaFoldDB" id="A0A974NHN2"/>
<sequence>MKLRINDKAINFDGKLQITEQGYLVAKGVNIAKVGVLDYLGEEIGQEKGKLYKVGVTKEELFNPKTIESFEGAPITLIHPKGLEVNASTWKKDGIGHTQNVKPNGEHLTADVYISDAEAIQEINNKDIKQFSLGYDCDVVASNSKEFDYNKINIKGNHVAIVPSGRCGDSCRLGDKGITNMVKNKIIDGLRKATGLLKVNDAGETVLSSDEAKRLQELLVDLQEQLAEEEGLPDGEKDQEQIDTLKTIVDLLKKLQTAESEPVITDKEPDTGELSKRNAELEEENKNLKEELDKLKNSNEASIALNDAKARFPKAKIGDSSTARKVYECVLVDSGIFTKEQLLGKSDIEISSAYAGLSATMKRNNSIGKTLLGDQKPATKTASQRLGGK</sequence>
<dbReference type="InterPro" id="IPR016913">
    <property type="entry name" value="UCP029215"/>
</dbReference>
<evidence type="ECO:0000313" key="2">
    <source>
        <dbReference type="EMBL" id="QQP86936.1"/>
    </source>
</evidence>
<dbReference type="KEGG" id="eaz:JHT90_06740"/>
<feature type="compositionally biased region" description="Polar residues" evidence="1">
    <location>
        <begin position="378"/>
        <end position="389"/>
    </location>
</feature>
<dbReference type="Proteomes" id="UP000595278">
    <property type="component" value="Chromosome"/>
</dbReference>
<gene>
    <name evidence="2" type="ORF">JHT90_06740</name>
</gene>
<evidence type="ECO:0000313" key="3">
    <source>
        <dbReference type="Proteomes" id="UP000595278"/>
    </source>
</evidence>
<accession>A0A974NHN2</accession>
<feature type="region of interest" description="Disordered" evidence="1">
    <location>
        <begin position="368"/>
        <end position="389"/>
    </location>
</feature>
<organism evidence="2 3">
    <name type="scientific">Entomomonas asaccharolytica</name>
    <dbReference type="NCBI Taxonomy" id="2785331"/>
    <lineage>
        <taxon>Bacteria</taxon>
        <taxon>Pseudomonadati</taxon>
        <taxon>Pseudomonadota</taxon>
        <taxon>Gammaproteobacteria</taxon>
        <taxon>Pseudomonadales</taxon>
        <taxon>Pseudomonadaceae</taxon>
        <taxon>Entomomonas</taxon>
    </lineage>
</organism>
<protein>
    <submittedName>
        <fullName evidence="2">DUF2213 domain-containing protein</fullName>
    </submittedName>
</protein>
<feature type="region of interest" description="Disordered" evidence="1">
    <location>
        <begin position="260"/>
        <end position="284"/>
    </location>
</feature>
<keyword evidence="3" id="KW-1185">Reference proteome</keyword>
<dbReference type="PIRSF" id="PIRSF029215">
    <property type="entry name" value="UCP029215"/>
    <property type="match status" value="1"/>
</dbReference>
<dbReference type="EMBL" id="CP067393">
    <property type="protein sequence ID" value="QQP86936.1"/>
    <property type="molecule type" value="Genomic_DNA"/>
</dbReference>
<reference evidence="2 3" key="1">
    <citation type="submission" date="2021-01" db="EMBL/GenBank/DDBJ databases">
        <title>Entomomonas sp. F2A isolated from a house cricket (Acheta domesticus).</title>
        <authorList>
            <person name="Spergser J."/>
            <person name="Busse H.-J."/>
        </authorList>
    </citation>
    <scope>NUCLEOTIDE SEQUENCE [LARGE SCALE GENOMIC DNA]</scope>
    <source>
        <strain evidence="2 3">F2A</strain>
    </source>
</reference>
<feature type="compositionally biased region" description="Basic and acidic residues" evidence="1">
    <location>
        <begin position="264"/>
        <end position="284"/>
    </location>
</feature>
<dbReference type="Pfam" id="PF09979">
    <property type="entry name" value="DUF2213"/>
    <property type="match status" value="1"/>
</dbReference>
<dbReference type="RefSeq" id="WP_201095436.1">
    <property type="nucleotide sequence ID" value="NZ_CP067393.1"/>
</dbReference>
<proteinExistence type="predicted"/>
<evidence type="ECO:0000256" key="1">
    <source>
        <dbReference type="SAM" id="MobiDB-lite"/>
    </source>
</evidence>
<name>A0A974NHN2_9GAMM</name>